<organism evidence="5 6">
    <name type="scientific">Eschrichtius robustus</name>
    <name type="common">California gray whale</name>
    <name type="synonym">Eschrichtius gibbosus</name>
    <dbReference type="NCBI Taxonomy" id="9764"/>
    <lineage>
        <taxon>Eukaryota</taxon>
        <taxon>Metazoa</taxon>
        <taxon>Chordata</taxon>
        <taxon>Craniata</taxon>
        <taxon>Vertebrata</taxon>
        <taxon>Euteleostomi</taxon>
        <taxon>Mammalia</taxon>
        <taxon>Eutheria</taxon>
        <taxon>Laurasiatheria</taxon>
        <taxon>Artiodactyla</taxon>
        <taxon>Whippomorpha</taxon>
        <taxon>Cetacea</taxon>
        <taxon>Mysticeti</taxon>
        <taxon>Eschrichtiidae</taxon>
        <taxon>Eschrichtius</taxon>
    </lineage>
</organism>
<evidence type="ECO:0000256" key="4">
    <source>
        <dbReference type="SAM" id="MobiDB-lite"/>
    </source>
</evidence>
<feature type="compositionally biased region" description="Gly residues" evidence="4">
    <location>
        <begin position="152"/>
        <end position="161"/>
    </location>
</feature>
<evidence type="ECO:0000256" key="3">
    <source>
        <dbReference type="RuleBase" id="RU000363"/>
    </source>
</evidence>
<name>A0AB34HFR2_ESCRO</name>
<dbReference type="InterPro" id="IPR002347">
    <property type="entry name" value="SDR_fam"/>
</dbReference>
<evidence type="ECO:0008006" key="7">
    <source>
        <dbReference type="Google" id="ProtNLM"/>
    </source>
</evidence>
<dbReference type="Pfam" id="PF00106">
    <property type="entry name" value="adh_short"/>
    <property type="match status" value="2"/>
</dbReference>
<keyword evidence="6" id="KW-1185">Reference proteome</keyword>
<dbReference type="Gene3D" id="3.40.50.720">
    <property type="entry name" value="NAD(P)-binding Rossmann-like Domain"/>
    <property type="match status" value="1"/>
</dbReference>
<proteinExistence type="inferred from homology"/>
<dbReference type="InterPro" id="IPR036291">
    <property type="entry name" value="NAD(P)-bd_dom_sf"/>
</dbReference>
<sequence>MAVATVAALLAALGGALWLAARRFAGPSVQRLHRGGDSGLMHGKTVLITGANSGLGRATAAELLRLGARVIMGCRDRTRAEEAAGQLRSEICQAGGPELGPDSGGAGELVVKELDLASLRSVRSFCQEVLQVWGSGNLPEIGDWLGASAGEAGPGGSGAEPGRGPPTVEGEEPRLDVLINNAGIFQCPYMKTEDGFEMQFGVNHLGHFLLTSLLLGLLKSSAPSRIVVVSSKLYKYGDINFEDLNSEQNYNKSFCYSRSKLANILFTRELARRLEGTNVTVNVLHPGVVRTNLGRHIHIPLLVKPLFNLVSWAFFKTPLEGAQTSIYLASSPEVEGVSGKYFGDCKEEELLPKAMDESVAGKLWDVSEVMVGILK</sequence>
<comment type="caution">
    <text evidence="5">The sequence shown here is derived from an EMBL/GenBank/DDBJ whole genome shotgun (WGS) entry which is preliminary data.</text>
</comment>
<gene>
    <name evidence="5" type="ORF">J1605_021559</name>
</gene>
<dbReference type="EMBL" id="JAIQCJ010001387">
    <property type="protein sequence ID" value="KAJ8789861.1"/>
    <property type="molecule type" value="Genomic_DNA"/>
</dbReference>
<dbReference type="AlphaFoldDB" id="A0AB34HFR2"/>
<reference evidence="5 6" key="1">
    <citation type="submission" date="2022-11" db="EMBL/GenBank/DDBJ databases">
        <title>Whole genome sequence of Eschrichtius robustus ER-17-0199.</title>
        <authorList>
            <person name="Bruniche-Olsen A."/>
            <person name="Black A.N."/>
            <person name="Fields C.J."/>
            <person name="Walden K."/>
            <person name="Dewoody J.A."/>
        </authorList>
    </citation>
    <scope>NUCLEOTIDE SEQUENCE [LARGE SCALE GENOMIC DNA]</scope>
    <source>
        <strain evidence="5">ER-17-0199</strain>
        <tissue evidence="5">Blubber</tissue>
    </source>
</reference>
<comment type="similarity">
    <text evidence="1 3">Belongs to the short-chain dehydrogenases/reductases (SDR) family.</text>
</comment>
<evidence type="ECO:0000313" key="6">
    <source>
        <dbReference type="Proteomes" id="UP001159641"/>
    </source>
</evidence>
<dbReference type="PANTHER" id="PTHR43157:SF72">
    <property type="entry name" value="RETINOL DEHYDROGENASE 14"/>
    <property type="match status" value="1"/>
</dbReference>
<protein>
    <recommendedName>
        <fullName evidence="7">Retinol dehydrogenase 14</fullName>
    </recommendedName>
</protein>
<evidence type="ECO:0000256" key="2">
    <source>
        <dbReference type="ARBA" id="ARBA00023002"/>
    </source>
</evidence>
<dbReference type="GO" id="GO:0016491">
    <property type="term" value="F:oxidoreductase activity"/>
    <property type="evidence" value="ECO:0007669"/>
    <property type="project" value="UniProtKB-KW"/>
</dbReference>
<dbReference type="PANTHER" id="PTHR43157">
    <property type="entry name" value="PHOSPHATIDYLINOSITOL-GLYCAN BIOSYNTHESIS CLASS F PROTEIN-RELATED"/>
    <property type="match status" value="1"/>
</dbReference>
<dbReference type="Proteomes" id="UP001159641">
    <property type="component" value="Unassembled WGS sequence"/>
</dbReference>
<dbReference type="SUPFAM" id="SSF51735">
    <property type="entry name" value="NAD(P)-binding Rossmann-fold domains"/>
    <property type="match status" value="1"/>
</dbReference>
<accession>A0AB34HFR2</accession>
<feature type="region of interest" description="Disordered" evidence="4">
    <location>
        <begin position="149"/>
        <end position="170"/>
    </location>
</feature>
<evidence type="ECO:0000256" key="1">
    <source>
        <dbReference type="ARBA" id="ARBA00006484"/>
    </source>
</evidence>
<keyword evidence="2" id="KW-0560">Oxidoreductase</keyword>
<evidence type="ECO:0000313" key="5">
    <source>
        <dbReference type="EMBL" id="KAJ8789861.1"/>
    </source>
</evidence>
<dbReference type="PRINTS" id="PR00081">
    <property type="entry name" value="GDHRDH"/>
</dbReference>
<dbReference type="PRINTS" id="PR00080">
    <property type="entry name" value="SDRFAMILY"/>
</dbReference>